<evidence type="ECO:0000313" key="1">
    <source>
        <dbReference type="EMBL" id="RGM75458.1"/>
    </source>
</evidence>
<protein>
    <submittedName>
        <fullName evidence="1">Uncharacterized protein</fullName>
    </submittedName>
</protein>
<dbReference type="RefSeq" id="WP_117718216.1">
    <property type="nucleotide sequence ID" value="NZ_QSTP01000001.1"/>
</dbReference>
<evidence type="ECO:0000313" key="2">
    <source>
        <dbReference type="Proteomes" id="UP000260758"/>
    </source>
</evidence>
<comment type="caution">
    <text evidence="1">The sequence shown here is derived from an EMBL/GenBank/DDBJ whole genome shotgun (WGS) entry which is preliminary data.</text>
</comment>
<organism evidence="1 2">
    <name type="scientific">Agathobacter rectalis</name>
    <dbReference type="NCBI Taxonomy" id="39491"/>
    <lineage>
        <taxon>Bacteria</taxon>
        <taxon>Bacillati</taxon>
        <taxon>Bacillota</taxon>
        <taxon>Clostridia</taxon>
        <taxon>Lachnospirales</taxon>
        <taxon>Lachnospiraceae</taxon>
        <taxon>Agathobacter</taxon>
    </lineage>
</organism>
<proteinExistence type="predicted"/>
<dbReference type="Proteomes" id="UP000260758">
    <property type="component" value="Unassembled WGS sequence"/>
</dbReference>
<dbReference type="AlphaFoldDB" id="A0A3E4YL37"/>
<sequence length="246" mass="29036">MERLVFNNNVFLKKKDISFGHVYLFKDGRLGVYLGTSVDEQFVFYILAKTLLQSTENWRVLTIAHYDIQVKYLVSIAEQLMHTKCDADCIRKLKGLPDLYCDFGYVSYDKDNELLKWYTKNKMLNEKLPQLSAFMNKEEKKKSIFVSAKDLVPDELYYTGSLWRSLYMYLGRDSNGYFCWYFVGNEDILIQNNLFEYQRNIDRTKSNKRCKRLADAVNDSGAYLYDDAKKLINMHWKGNLIGLRLD</sequence>
<accession>A0A3E4YL37</accession>
<gene>
    <name evidence="1" type="ORF">DXB99_02740</name>
</gene>
<reference evidence="1 2" key="1">
    <citation type="submission" date="2018-08" db="EMBL/GenBank/DDBJ databases">
        <title>A genome reference for cultivated species of the human gut microbiota.</title>
        <authorList>
            <person name="Zou Y."/>
            <person name="Xue W."/>
            <person name="Luo G."/>
        </authorList>
    </citation>
    <scope>NUCLEOTIDE SEQUENCE [LARGE SCALE GENOMIC DNA]</scope>
    <source>
        <strain evidence="1 2">OM07-13</strain>
    </source>
</reference>
<dbReference type="EMBL" id="QSTP01000001">
    <property type="protein sequence ID" value="RGM75458.1"/>
    <property type="molecule type" value="Genomic_DNA"/>
</dbReference>
<name>A0A3E4YL37_9FIRM</name>